<proteinExistence type="predicted"/>
<dbReference type="Proteomes" id="UP001199816">
    <property type="component" value="Unassembled WGS sequence"/>
</dbReference>
<comment type="caution">
    <text evidence="1">The sequence shown here is derived from an EMBL/GenBank/DDBJ whole genome shotgun (WGS) entry which is preliminary data.</text>
</comment>
<protein>
    <recommendedName>
        <fullName evidence="3">EF-hand domain-containing protein</fullName>
    </recommendedName>
</protein>
<dbReference type="RefSeq" id="WP_231006002.1">
    <property type="nucleotide sequence ID" value="NZ_JAJNEC010000005.1"/>
</dbReference>
<evidence type="ECO:0008006" key="3">
    <source>
        <dbReference type="Google" id="ProtNLM"/>
    </source>
</evidence>
<sequence>MRTIPILFLLFTITGSAQVIDLSQHNFNQNIGRYVSYYEDKTGALSLSDIQNAYESGRFKKGATELFFH</sequence>
<evidence type="ECO:0000313" key="1">
    <source>
        <dbReference type="EMBL" id="MCD2424351.1"/>
    </source>
</evidence>
<dbReference type="EMBL" id="JAJNEC010000005">
    <property type="protein sequence ID" value="MCD2424351.1"/>
    <property type="molecule type" value="Genomic_DNA"/>
</dbReference>
<organism evidence="1 2">
    <name type="scientific">Niabella pedocola</name>
    <dbReference type="NCBI Taxonomy" id="1752077"/>
    <lineage>
        <taxon>Bacteria</taxon>
        <taxon>Pseudomonadati</taxon>
        <taxon>Bacteroidota</taxon>
        <taxon>Chitinophagia</taxon>
        <taxon>Chitinophagales</taxon>
        <taxon>Chitinophagaceae</taxon>
        <taxon>Niabella</taxon>
    </lineage>
</organism>
<keyword evidence="2" id="KW-1185">Reference proteome</keyword>
<accession>A0ABS8PTE6</accession>
<name>A0ABS8PTE6_9BACT</name>
<gene>
    <name evidence="1" type="ORF">LQ567_16345</name>
</gene>
<reference evidence="1 2" key="1">
    <citation type="submission" date="2021-11" db="EMBL/GenBank/DDBJ databases">
        <title>Genomic of Niabella pedocola.</title>
        <authorList>
            <person name="Wu T."/>
        </authorList>
    </citation>
    <scope>NUCLEOTIDE SEQUENCE [LARGE SCALE GENOMIC DNA]</scope>
    <source>
        <strain evidence="1 2">JCM 31011</strain>
    </source>
</reference>
<evidence type="ECO:0000313" key="2">
    <source>
        <dbReference type="Proteomes" id="UP001199816"/>
    </source>
</evidence>